<feature type="non-terminal residue" evidence="3">
    <location>
        <position position="1"/>
    </location>
</feature>
<comment type="subcellular location">
    <subcellularLocation>
        <location evidence="1">Cell envelope</location>
    </subcellularLocation>
</comment>
<feature type="domain" description="SLH" evidence="2">
    <location>
        <begin position="557"/>
        <end position="616"/>
    </location>
</feature>
<dbReference type="PROSITE" id="PS51272">
    <property type="entry name" value="SLH"/>
    <property type="match status" value="3"/>
</dbReference>
<dbReference type="EMBL" id="JACHXW010000035">
    <property type="protein sequence ID" value="MBB3156252.1"/>
    <property type="molecule type" value="Genomic_DNA"/>
</dbReference>
<proteinExistence type="predicted"/>
<dbReference type="InterPro" id="IPR042229">
    <property type="entry name" value="Listeria/Bacterioides_rpt_sf"/>
</dbReference>
<reference evidence="3 4" key="1">
    <citation type="submission" date="2020-08" db="EMBL/GenBank/DDBJ databases">
        <title>Genomic Encyclopedia of Type Strains, Phase III (KMG-III): the genomes of soil and plant-associated and newly described type strains.</title>
        <authorList>
            <person name="Whitman W."/>
        </authorList>
    </citation>
    <scope>NUCLEOTIDE SEQUENCE [LARGE SCALE GENOMIC DNA]</scope>
    <source>
        <strain evidence="3 4">CECT 8234</strain>
    </source>
</reference>
<gene>
    <name evidence="3" type="ORF">FHS16_006374</name>
</gene>
<dbReference type="InterPro" id="IPR051465">
    <property type="entry name" value="Cell_Envelope_Struct_Comp"/>
</dbReference>
<dbReference type="RefSeq" id="WP_183571538.1">
    <property type="nucleotide sequence ID" value="NZ_JACHXW010000035.1"/>
</dbReference>
<dbReference type="AlphaFoldDB" id="A0A7W5GEM1"/>
<dbReference type="Proteomes" id="UP000518605">
    <property type="component" value="Unassembled WGS sequence"/>
</dbReference>
<sequence>KAGFTFEGWYKEVAGTTEWQFGTDTVTSNVTLYAKWTANPTYTVTFDSQGGSAVADSAGVSAGAKIAAPANPTKAGFTFVGWYKEAAGSTEWQFGMDTVTSNVTLYAKWTANPTYTVTFDSQGGSAVADSAGVSAGAKITAPANPTKAGFTFEGWYKEAAGTTEWQFGTDTVTSNVTLYAKWTANPTYTVTFDSQGGSAVADSTGVSAGAKITAPANPTKAGFTFEGWYKEAAGTTEWQFGTDTVTSNVTLYAKWTANPTYTVAFDSQGGSVVAGLTDISAGAKITAPANPMKAGFTFEGWYKEVAGTTEWQFGTDTVTSNVTLYAKWTANPTYTVTFDSQGGSAVADSAGVSAGAKIAAPANPTKAGFTFVGWYKEAAGSTEWQFGTDTVTSNVTLYAKWTAIVADHEVGVPAKPDNGKVVVEIGELLLPVGKTGEVRYENAVTIDIPANATDKELKLTIDRLLDAQGLLTEDDVLASPVYEILKNFSENFLKPVTLTFAFDAKAIGPNQKAAVYYYDEAKKVWVEVGGVVNGNKIVVEVDHFTKYAVFAVSDEPAADIEFDDISGHWAEKLVKQAIGEGWVKGYADRTFKPNHSVTRAEFVVMLMNALKLPAVGMKTDFADKASIPTWAKDAVVRAVQAGLVDGYEDGTFRPRAPVTRAEMAAMISKALKLAVDSNATTGFADDASIPSWAKGAAEAMRKLGIMKGPGDNMFNGDSRATRAEAVSVLLNMLAQQKE</sequence>
<dbReference type="Gene3D" id="2.60.220.30">
    <property type="match status" value="1"/>
</dbReference>
<evidence type="ECO:0000313" key="4">
    <source>
        <dbReference type="Proteomes" id="UP000518605"/>
    </source>
</evidence>
<protein>
    <submittedName>
        <fullName evidence="3">Putative repeat protein (TIGR02543 family)</fullName>
    </submittedName>
</protein>
<name>A0A7W5GEM1_9BACL</name>
<dbReference type="Pfam" id="PF00395">
    <property type="entry name" value="SLH"/>
    <property type="match status" value="3"/>
</dbReference>
<organism evidence="3 4">
    <name type="scientific">Paenibacillus endophyticus</name>
    <dbReference type="NCBI Taxonomy" id="1294268"/>
    <lineage>
        <taxon>Bacteria</taxon>
        <taxon>Bacillati</taxon>
        <taxon>Bacillota</taxon>
        <taxon>Bacilli</taxon>
        <taxon>Bacillales</taxon>
        <taxon>Paenibacillaceae</taxon>
        <taxon>Paenibacillus</taxon>
    </lineage>
</organism>
<dbReference type="InterPro" id="IPR013378">
    <property type="entry name" value="InlB-like_B-rpt"/>
</dbReference>
<evidence type="ECO:0000313" key="3">
    <source>
        <dbReference type="EMBL" id="MBB3156252.1"/>
    </source>
</evidence>
<feature type="domain" description="SLH" evidence="2">
    <location>
        <begin position="618"/>
        <end position="681"/>
    </location>
</feature>
<dbReference type="InterPro" id="IPR001119">
    <property type="entry name" value="SLH_dom"/>
</dbReference>
<feature type="domain" description="SLH" evidence="2">
    <location>
        <begin position="683"/>
        <end position="738"/>
    </location>
</feature>
<keyword evidence="4" id="KW-1185">Reference proteome</keyword>
<dbReference type="NCBIfam" id="TIGR02543">
    <property type="entry name" value="List_Bact_rpt"/>
    <property type="match status" value="6"/>
</dbReference>
<evidence type="ECO:0000256" key="1">
    <source>
        <dbReference type="ARBA" id="ARBA00004196"/>
    </source>
</evidence>
<dbReference type="PANTHER" id="PTHR43308">
    <property type="entry name" value="OUTER MEMBRANE PROTEIN ALPHA-RELATED"/>
    <property type="match status" value="1"/>
</dbReference>
<evidence type="ECO:0000259" key="2">
    <source>
        <dbReference type="PROSITE" id="PS51272"/>
    </source>
</evidence>
<dbReference type="GO" id="GO:0030313">
    <property type="term" value="C:cell envelope"/>
    <property type="evidence" value="ECO:0007669"/>
    <property type="project" value="UniProtKB-SubCell"/>
</dbReference>
<accession>A0A7W5GEM1</accession>
<comment type="caution">
    <text evidence="3">The sequence shown here is derived from an EMBL/GenBank/DDBJ whole genome shotgun (WGS) entry which is preliminary data.</text>
</comment>
<dbReference type="Gene3D" id="2.60.40.4270">
    <property type="entry name" value="Listeria-Bacteroides repeat domain"/>
    <property type="match status" value="6"/>
</dbReference>
<dbReference type="PANTHER" id="PTHR43308:SF5">
    <property type="entry name" value="S-LAYER PROTEIN _ PEPTIDOGLYCAN ENDO-BETA-N-ACETYLGLUCOSAMINIDASE"/>
    <property type="match status" value="1"/>
</dbReference>
<dbReference type="Pfam" id="PF09479">
    <property type="entry name" value="Flg_new"/>
    <property type="match status" value="6"/>
</dbReference>